<reference evidence="6 7" key="1">
    <citation type="submission" date="2020-08" db="EMBL/GenBank/DDBJ databases">
        <title>Sequencing the genomes of 1000 actinobacteria strains.</title>
        <authorList>
            <person name="Klenk H.-P."/>
        </authorList>
    </citation>
    <scope>NUCLEOTIDE SEQUENCE [LARGE SCALE GENOMIC DNA]</scope>
    <source>
        <strain evidence="6 7">DSM 44551</strain>
    </source>
</reference>
<evidence type="ECO:0000313" key="7">
    <source>
        <dbReference type="Proteomes" id="UP000572635"/>
    </source>
</evidence>
<dbReference type="EMBL" id="JACHDB010000002">
    <property type="protein sequence ID" value="MBB5435225.1"/>
    <property type="molecule type" value="Genomic_DNA"/>
</dbReference>
<dbReference type="InterPro" id="IPR010998">
    <property type="entry name" value="Integrase_recombinase_N"/>
</dbReference>
<dbReference type="InterPro" id="IPR044068">
    <property type="entry name" value="CB"/>
</dbReference>
<dbReference type="InterPro" id="IPR002104">
    <property type="entry name" value="Integrase_catalytic"/>
</dbReference>
<organism evidence="6 7">
    <name type="scientific">Nocardiopsis composta</name>
    <dbReference type="NCBI Taxonomy" id="157465"/>
    <lineage>
        <taxon>Bacteria</taxon>
        <taxon>Bacillati</taxon>
        <taxon>Actinomycetota</taxon>
        <taxon>Actinomycetes</taxon>
        <taxon>Streptosporangiales</taxon>
        <taxon>Nocardiopsidaceae</taxon>
        <taxon>Nocardiopsis</taxon>
    </lineage>
</organism>
<dbReference type="Pfam" id="PF00589">
    <property type="entry name" value="Phage_integrase"/>
    <property type="match status" value="1"/>
</dbReference>
<comment type="caution">
    <text evidence="6">The sequence shown here is derived from an EMBL/GenBank/DDBJ whole genome shotgun (WGS) entry which is preliminary data.</text>
</comment>
<keyword evidence="1 3" id="KW-0238">DNA-binding</keyword>
<proteinExistence type="predicted"/>
<dbReference type="Gene3D" id="1.10.150.130">
    <property type="match status" value="1"/>
</dbReference>
<dbReference type="GO" id="GO:0003677">
    <property type="term" value="F:DNA binding"/>
    <property type="evidence" value="ECO:0007669"/>
    <property type="project" value="UniProtKB-UniRule"/>
</dbReference>
<feature type="domain" description="Tyr recombinase" evidence="4">
    <location>
        <begin position="254"/>
        <end position="451"/>
    </location>
</feature>
<dbReference type="AlphaFoldDB" id="A0A7W8QSP5"/>
<dbReference type="InterPro" id="IPR050090">
    <property type="entry name" value="Tyrosine_recombinase_XerCD"/>
</dbReference>
<dbReference type="PROSITE" id="PS51898">
    <property type="entry name" value="TYR_RECOMBINASE"/>
    <property type="match status" value="1"/>
</dbReference>
<dbReference type="CDD" id="cd01189">
    <property type="entry name" value="INT_ICEBs1_C_like"/>
    <property type="match status" value="1"/>
</dbReference>
<evidence type="ECO:0000313" key="6">
    <source>
        <dbReference type="EMBL" id="MBB5435225.1"/>
    </source>
</evidence>
<dbReference type="InterPro" id="IPR011010">
    <property type="entry name" value="DNA_brk_join_enz"/>
</dbReference>
<feature type="domain" description="Core-binding (CB)" evidence="5">
    <location>
        <begin position="106"/>
        <end position="210"/>
    </location>
</feature>
<keyword evidence="7" id="KW-1185">Reference proteome</keyword>
<protein>
    <submittedName>
        <fullName evidence="6">Integrase</fullName>
    </submittedName>
</protein>
<dbReference type="PANTHER" id="PTHR30349:SF91">
    <property type="entry name" value="INTA PROTEIN"/>
    <property type="match status" value="1"/>
</dbReference>
<evidence type="ECO:0000256" key="2">
    <source>
        <dbReference type="ARBA" id="ARBA00023172"/>
    </source>
</evidence>
<evidence type="ECO:0000259" key="5">
    <source>
        <dbReference type="PROSITE" id="PS51900"/>
    </source>
</evidence>
<evidence type="ECO:0000256" key="3">
    <source>
        <dbReference type="PROSITE-ProRule" id="PRU01248"/>
    </source>
</evidence>
<dbReference type="GO" id="GO:0015074">
    <property type="term" value="P:DNA integration"/>
    <property type="evidence" value="ECO:0007669"/>
    <property type="project" value="InterPro"/>
</dbReference>
<dbReference type="SUPFAM" id="SSF56349">
    <property type="entry name" value="DNA breaking-rejoining enzymes"/>
    <property type="match status" value="1"/>
</dbReference>
<dbReference type="InterPro" id="IPR013762">
    <property type="entry name" value="Integrase-like_cat_sf"/>
</dbReference>
<keyword evidence="2" id="KW-0233">DNA recombination</keyword>
<dbReference type="Proteomes" id="UP000572635">
    <property type="component" value="Unassembled WGS sequence"/>
</dbReference>
<name>A0A7W8QSP5_9ACTN</name>
<dbReference type="GO" id="GO:0006310">
    <property type="term" value="P:DNA recombination"/>
    <property type="evidence" value="ECO:0007669"/>
    <property type="project" value="UniProtKB-KW"/>
</dbReference>
<dbReference type="Gene3D" id="1.10.443.10">
    <property type="entry name" value="Intergrase catalytic core"/>
    <property type="match status" value="1"/>
</dbReference>
<sequence length="468" mass="51165">MKCARLKRPSGAWSSAHGSWGFQIELPRTAEGRRRQARRTGLADQAGARRELGKVKALLEVAEGDADAEVVVADVIAAALKARRELPGIEEMKRRLLGGPVRAEVPTLAQWLGEWLGARADLAPKTRMSYQCHIDRYLVPHLGWVRLDRLAVGHVQAMFEAIAQEAEHVQACKASEDVGVRASVRGRRVPGLATRHRIRATLRSALSAAVARPDLPVQVNVASHAALPSCARKRPLVWTVERVRRYQEKGEVPSAVMVWTPEQTAAFLARAAQDRLYPLFHLIALKGPRRGEAVALQWEHVRLDEAQIDICSQVVQLGWKTITTTPKSEAGRRTITLDAETVQLLRAWRKRQAAERLAAGQEWVDSGRVFTHVDGSGLHPGWVSRLFCRIAAEAGLPPITLHGLRHGAASLSLAAEVDVKVVSAELGHSSTWFTQDTYQSVFPEVAREAAEATAALVRAGAGPGAPGR</sequence>
<evidence type="ECO:0000259" key="4">
    <source>
        <dbReference type="PROSITE" id="PS51898"/>
    </source>
</evidence>
<dbReference type="PROSITE" id="PS51900">
    <property type="entry name" value="CB"/>
    <property type="match status" value="1"/>
</dbReference>
<accession>A0A7W8QSP5</accession>
<dbReference type="PANTHER" id="PTHR30349">
    <property type="entry name" value="PHAGE INTEGRASE-RELATED"/>
    <property type="match status" value="1"/>
</dbReference>
<gene>
    <name evidence="6" type="ORF">HDA36_005373</name>
</gene>
<evidence type="ECO:0000256" key="1">
    <source>
        <dbReference type="ARBA" id="ARBA00023125"/>
    </source>
</evidence>